<feature type="region of interest" description="Disordered" evidence="1">
    <location>
        <begin position="115"/>
        <end position="139"/>
    </location>
</feature>
<evidence type="ECO:0000313" key="3">
    <source>
        <dbReference type="Proteomes" id="UP001152622"/>
    </source>
</evidence>
<dbReference type="OrthoDB" id="10264038at2759"/>
<accession>A0A9Q1EAZ5</accession>
<dbReference type="EMBL" id="JAINUF010000020">
    <property type="protein sequence ID" value="KAJ8335455.1"/>
    <property type="molecule type" value="Genomic_DNA"/>
</dbReference>
<feature type="compositionally biased region" description="Acidic residues" evidence="1">
    <location>
        <begin position="68"/>
        <end position="85"/>
    </location>
</feature>
<gene>
    <name evidence="2" type="ORF">SKAU_G00387970</name>
</gene>
<organism evidence="2 3">
    <name type="scientific">Synaphobranchus kaupii</name>
    <name type="common">Kaup's arrowtooth eel</name>
    <dbReference type="NCBI Taxonomy" id="118154"/>
    <lineage>
        <taxon>Eukaryota</taxon>
        <taxon>Metazoa</taxon>
        <taxon>Chordata</taxon>
        <taxon>Craniata</taxon>
        <taxon>Vertebrata</taxon>
        <taxon>Euteleostomi</taxon>
        <taxon>Actinopterygii</taxon>
        <taxon>Neopterygii</taxon>
        <taxon>Teleostei</taxon>
        <taxon>Anguilliformes</taxon>
        <taxon>Synaphobranchidae</taxon>
        <taxon>Synaphobranchus</taxon>
    </lineage>
</organism>
<evidence type="ECO:0000256" key="1">
    <source>
        <dbReference type="SAM" id="MobiDB-lite"/>
    </source>
</evidence>
<dbReference type="AlphaFoldDB" id="A0A9Q1EAZ5"/>
<feature type="region of interest" description="Disordered" evidence="1">
    <location>
        <begin position="1"/>
        <end position="98"/>
    </location>
</feature>
<keyword evidence="3" id="KW-1185">Reference proteome</keyword>
<proteinExistence type="predicted"/>
<sequence length="139" mass="15259">MPVERITALKTDGAHIETASSEAGAQSVAMRTESPSEGEKGLSPVVRAPGTGQVGERESLENAWGLQLEEEEEEEEPGDEVMDEGLEMKEENQRDPGEVVIISDSEEEEVVILHPKTQVKDSKVHTSSSKKQRKEKPVH</sequence>
<feature type="compositionally biased region" description="Basic and acidic residues" evidence="1">
    <location>
        <begin position="86"/>
        <end position="97"/>
    </location>
</feature>
<dbReference type="Proteomes" id="UP001152622">
    <property type="component" value="Chromosome 20"/>
</dbReference>
<name>A0A9Q1EAZ5_SYNKA</name>
<feature type="compositionally biased region" description="Basic residues" evidence="1">
    <location>
        <begin position="128"/>
        <end position="139"/>
    </location>
</feature>
<evidence type="ECO:0000313" key="2">
    <source>
        <dbReference type="EMBL" id="KAJ8335455.1"/>
    </source>
</evidence>
<reference evidence="2" key="1">
    <citation type="journal article" date="2023" name="Science">
        <title>Genome structures resolve the early diversification of teleost fishes.</title>
        <authorList>
            <person name="Parey E."/>
            <person name="Louis A."/>
            <person name="Montfort J."/>
            <person name="Bouchez O."/>
            <person name="Roques C."/>
            <person name="Iampietro C."/>
            <person name="Lluch J."/>
            <person name="Castinel A."/>
            <person name="Donnadieu C."/>
            <person name="Desvignes T."/>
            <person name="Floi Bucao C."/>
            <person name="Jouanno E."/>
            <person name="Wen M."/>
            <person name="Mejri S."/>
            <person name="Dirks R."/>
            <person name="Jansen H."/>
            <person name="Henkel C."/>
            <person name="Chen W.J."/>
            <person name="Zahm M."/>
            <person name="Cabau C."/>
            <person name="Klopp C."/>
            <person name="Thompson A.W."/>
            <person name="Robinson-Rechavi M."/>
            <person name="Braasch I."/>
            <person name="Lecointre G."/>
            <person name="Bobe J."/>
            <person name="Postlethwait J.H."/>
            <person name="Berthelot C."/>
            <person name="Roest Crollius H."/>
            <person name="Guiguen Y."/>
        </authorList>
    </citation>
    <scope>NUCLEOTIDE SEQUENCE</scope>
    <source>
        <strain evidence="2">WJC10195</strain>
    </source>
</reference>
<comment type="caution">
    <text evidence="2">The sequence shown here is derived from an EMBL/GenBank/DDBJ whole genome shotgun (WGS) entry which is preliminary data.</text>
</comment>
<protein>
    <submittedName>
        <fullName evidence="2">Uncharacterized protein</fullName>
    </submittedName>
</protein>